<dbReference type="PROSITE" id="PS50042">
    <property type="entry name" value="CNMP_BINDING_3"/>
    <property type="match status" value="1"/>
</dbReference>
<dbReference type="InterPro" id="IPR036388">
    <property type="entry name" value="WH-like_DNA-bd_sf"/>
</dbReference>
<dbReference type="InterPro" id="IPR050397">
    <property type="entry name" value="Env_Response_Regulators"/>
</dbReference>
<evidence type="ECO:0000256" key="2">
    <source>
        <dbReference type="ARBA" id="ARBA00023125"/>
    </source>
</evidence>
<evidence type="ECO:0000256" key="1">
    <source>
        <dbReference type="ARBA" id="ARBA00023015"/>
    </source>
</evidence>
<dbReference type="InterPro" id="IPR014710">
    <property type="entry name" value="RmlC-like_jellyroll"/>
</dbReference>
<organism evidence="6 7">
    <name type="scientific">Sphaerisporangium aureirubrum</name>
    <dbReference type="NCBI Taxonomy" id="1544736"/>
    <lineage>
        <taxon>Bacteria</taxon>
        <taxon>Bacillati</taxon>
        <taxon>Actinomycetota</taxon>
        <taxon>Actinomycetes</taxon>
        <taxon>Streptosporangiales</taxon>
        <taxon>Streptosporangiaceae</taxon>
        <taxon>Sphaerisporangium</taxon>
    </lineage>
</organism>
<dbReference type="Gene3D" id="1.10.10.10">
    <property type="entry name" value="Winged helix-like DNA-binding domain superfamily/Winged helix DNA-binding domain"/>
    <property type="match status" value="1"/>
</dbReference>
<dbReference type="InterPro" id="IPR012318">
    <property type="entry name" value="HTH_CRP"/>
</dbReference>
<evidence type="ECO:0000313" key="6">
    <source>
        <dbReference type="EMBL" id="MFC6086293.1"/>
    </source>
</evidence>
<evidence type="ECO:0000313" key="7">
    <source>
        <dbReference type="Proteomes" id="UP001596137"/>
    </source>
</evidence>
<dbReference type="Proteomes" id="UP001596137">
    <property type="component" value="Unassembled WGS sequence"/>
</dbReference>
<dbReference type="RefSeq" id="WP_380761334.1">
    <property type="nucleotide sequence ID" value="NZ_JBHSRF010000082.1"/>
</dbReference>
<keyword evidence="1" id="KW-0805">Transcription regulation</keyword>
<accession>A0ABW1NSF8</accession>
<dbReference type="Gene3D" id="2.60.120.10">
    <property type="entry name" value="Jelly Rolls"/>
    <property type="match status" value="1"/>
</dbReference>
<evidence type="ECO:0000256" key="3">
    <source>
        <dbReference type="ARBA" id="ARBA00023163"/>
    </source>
</evidence>
<dbReference type="PANTHER" id="PTHR24567">
    <property type="entry name" value="CRP FAMILY TRANSCRIPTIONAL REGULATORY PROTEIN"/>
    <property type="match status" value="1"/>
</dbReference>
<dbReference type="InterPro" id="IPR036390">
    <property type="entry name" value="WH_DNA-bd_sf"/>
</dbReference>
<proteinExistence type="predicted"/>
<gene>
    <name evidence="6" type="ORF">ACFP1K_34345</name>
</gene>
<dbReference type="InterPro" id="IPR018490">
    <property type="entry name" value="cNMP-bd_dom_sf"/>
</dbReference>
<protein>
    <submittedName>
        <fullName evidence="6">Crp/Fnr family transcriptional regulator</fullName>
    </submittedName>
</protein>
<keyword evidence="3" id="KW-0804">Transcription</keyword>
<feature type="domain" description="HTH crp-type" evidence="5">
    <location>
        <begin position="144"/>
        <end position="216"/>
    </location>
</feature>
<dbReference type="InterPro" id="IPR000595">
    <property type="entry name" value="cNMP-bd_dom"/>
</dbReference>
<dbReference type="SMART" id="SM00100">
    <property type="entry name" value="cNMP"/>
    <property type="match status" value="1"/>
</dbReference>
<dbReference type="PANTHER" id="PTHR24567:SF68">
    <property type="entry name" value="DNA-BINDING TRANSCRIPTIONAL DUAL REGULATOR CRP"/>
    <property type="match status" value="1"/>
</dbReference>
<keyword evidence="2" id="KW-0238">DNA-binding</keyword>
<dbReference type="Pfam" id="PF13545">
    <property type="entry name" value="HTH_Crp_2"/>
    <property type="match status" value="1"/>
</dbReference>
<dbReference type="EMBL" id="JBHSRF010000082">
    <property type="protein sequence ID" value="MFC6086293.1"/>
    <property type="molecule type" value="Genomic_DNA"/>
</dbReference>
<keyword evidence="7" id="KW-1185">Reference proteome</keyword>
<dbReference type="Pfam" id="PF00027">
    <property type="entry name" value="cNMP_binding"/>
    <property type="match status" value="1"/>
</dbReference>
<evidence type="ECO:0000259" key="5">
    <source>
        <dbReference type="PROSITE" id="PS51063"/>
    </source>
</evidence>
<dbReference type="SUPFAM" id="SSF46785">
    <property type="entry name" value="Winged helix' DNA-binding domain"/>
    <property type="match status" value="1"/>
</dbReference>
<comment type="caution">
    <text evidence="6">The sequence shown here is derived from an EMBL/GenBank/DDBJ whole genome shotgun (WGS) entry which is preliminary data.</text>
</comment>
<evidence type="ECO:0000259" key="4">
    <source>
        <dbReference type="PROSITE" id="PS50042"/>
    </source>
</evidence>
<name>A0ABW1NSF8_9ACTN</name>
<dbReference type="PROSITE" id="PS51063">
    <property type="entry name" value="HTH_CRP_2"/>
    <property type="match status" value="1"/>
</dbReference>
<sequence length="244" mass="26636">MSAWPAATLLGSLKPATRDEMLSLGTFSQVASGETLLMEGDRKTRHVFLIVQGYVKAVSNSADGKVVLLAVRSDGDLIGEFASLDNRPRVATVTTVGACFVRKISQRDFLEFLERRSDASRAVYASIVAKLRHATWHRIEFGTSPMPVRVARVLLYLASRYGERTPEGVLIGSLTQPELAAMIGAREHSVHKILRGMREREVIATRYGRILVLDGPALSSDAGITEIPPEYGVWPTTPGDSGED</sequence>
<dbReference type="SUPFAM" id="SSF51206">
    <property type="entry name" value="cAMP-binding domain-like"/>
    <property type="match status" value="1"/>
</dbReference>
<reference evidence="7" key="1">
    <citation type="journal article" date="2019" name="Int. J. Syst. Evol. Microbiol.">
        <title>The Global Catalogue of Microorganisms (GCM) 10K type strain sequencing project: providing services to taxonomists for standard genome sequencing and annotation.</title>
        <authorList>
            <consortium name="The Broad Institute Genomics Platform"/>
            <consortium name="The Broad Institute Genome Sequencing Center for Infectious Disease"/>
            <person name="Wu L."/>
            <person name="Ma J."/>
        </authorList>
    </citation>
    <scope>NUCLEOTIDE SEQUENCE [LARGE SCALE GENOMIC DNA]</scope>
    <source>
        <strain evidence="7">JCM 30346</strain>
    </source>
</reference>
<dbReference type="CDD" id="cd00038">
    <property type="entry name" value="CAP_ED"/>
    <property type="match status" value="1"/>
</dbReference>
<feature type="domain" description="Cyclic nucleotide-binding" evidence="4">
    <location>
        <begin position="9"/>
        <end position="130"/>
    </location>
</feature>